<evidence type="ECO:0000256" key="1">
    <source>
        <dbReference type="SAM" id="MobiDB-lite"/>
    </source>
</evidence>
<feature type="compositionally biased region" description="Basic and acidic residues" evidence="1">
    <location>
        <begin position="15"/>
        <end position="28"/>
    </location>
</feature>
<protein>
    <submittedName>
        <fullName evidence="2">Uncharacterized protein</fullName>
    </submittedName>
</protein>
<dbReference type="InParanoid" id="A0LH83"/>
<feature type="compositionally biased region" description="Basic residues" evidence="1">
    <location>
        <begin position="333"/>
        <end position="350"/>
    </location>
</feature>
<feature type="compositionally biased region" description="Basic and acidic residues" evidence="1">
    <location>
        <begin position="311"/>
        <end position="325"/>
    </location>
</feature>
<gene>
    <name evidence="2" type="ordered locus">Sfum_1092</name>
</gene>
<feature type="compositionally biased region" description="Basic residues" evidence="1">
    <location>
        <begin position="301"/>
        <end position="310"/>
    </location>
</feature>
<dbReference type="Proteomes" id="UP000001784">
    <property type="component" value="Chromosome"/>
</dbReference>
<organism evidence="2 3">
    <name type="scientific">Syntrophobacter fumaroxidans (strain DSM 10017 / MPOB)</name>
    <dbReference type="NCBI Taxonomy" id="335543"/>
    <lineage>
        <taxon>Bacteria</taxon>
        <taxon>Pseudomonadati</taxon>
        <taxon>Thermodesulfobacteriota</taxon>
        <taxon>Syntrophobacteria</taxon>
        <taxon>Syntrophobacterales</taxon>
        <taxon>Syntrophobacteraceae</taxon>
        <taxon>Syntrophobacter</taxon>
    </lineage>
</organism>
<dbReference type="HOGENOM" id="CLU_743793_0_0_7"/>
<feature type="compositionally biased region" description="Low complexity" evidence="1">
    <location>
        <begin position="1"/>
        <end position="14"/>
    </location>
</feature>
<dbReference type="AlphaFoldDB" id="A0LH83"/>
<feature type="region of interest" description="Disordered" evidence="1">
    <location>
        <begin position="1"/>
        <end position="372"/>
    </location>
</feature>
<reference evidence="2 3" key="1">
    <citation type="submission" date="2006-10" db="EMBL/GenBank/DDBJ databases">
        <title>Complete sequence of Syntrophobacter fumaroxidans MPOB.</title>
        <authorList>
            <consortium name="US DOE Joint Genome Institute"/>
            <person name="Copeland A."/>
            <person name="Lucas S."/>
            <person name="Lapidus A."/>
            <person name="Barry K."/>
            <person name="Detter J.C."/>
            <person name="Glavina del Rio T."/>
            <person name="Hammon N."/>
            <person name="Israni S."/>
            <person name="Pitluck S."/>
            <person name="Goltsman E.G."/>
            <person name="Martinez M."/>
            <person name="Schmutz J."/>
            <person name="Larimer F."/>
            <person name="Land M."/>
            <person name="Hauser L."/>
            <person name="Kyrpides N."/>
            <person name="Kim E."/>
            <person name="Boone D.R."/>
            <person name="Brockman F."/>
            <person name="Culley D."/>
            <person name="Ferry J."/>
            <person name="Gunsalus R."/>
            <person name="McInerney M.J."/>
            <person name="Morrison M."/>
            <person name="Plugge C."/>
            <person name="Rohlin L."/>
            <person name="Scholten J."/>
            <person name="Sieber J."/>
            <person name="Stams A.J.M."/>
            <person name="Worm P."/>
            <person name="Henstra A.M."/>
            <person name="Richardson P."/>
        </authorList>
    </citation>
    <scope>NUCLEOTIDE SEQUENCE [LARGE SCALE GENOMIC DNA]</scope>
    <source>
        <strain evidence="3">DSM 10017 / MPOB</strain>
    </source>
</reference>
<name>A0LH83_SYNFM</name>
<feature type="compositionally biased region" description="Basic and acidic residues" evidence="1">
    <location>
        <begin position="87"/>
        <end position="103"/>
    </location>
</feature>
<sequence length="372" mass="40256">MPTSRPALAPAVAAAKKERLTRGNETSRKGWTPQPMTAAAPDREAANEPNGASLRQRTDCRDGLAGPGGLVPRGRSSQGRAHRVARPRGDCGRGGRLPPDARRLAAAQGGRKVVVASPLHRPCGRHHPRGRSLRPADESDEGAGEGLGSRPLDVRGAQGSDLQVPGGSPPLRAGVFSRRARCAMRQDKEESGGSEPARRIRRASAKDSAARAHRRRIRGSPRERPGRALLPPEGPWEGPRGQTSSRPGVLARRARSRHGRPGERRGGDRVRTAFHGRPLGGRGDHGRSHGHRAPGGLPLRSRSHRLLRHGRPPDRPARPVGERPEPVGPGPHRQVRGRLRTRHLHGKRSLARQVDPGPILRARPESETHSRR</sequence>
<feature type="compositionally biased region" description="Basic and acidic residues" evidence="1">
    <location>
        <begin position="260"/>
        <end position="271"/>
    </location>
</feature>
<feature type="compositionally biased region" description="Basic and acidic residues" evidence="1">
    <location>
        <begin position="362"/>
        <end position="372"/>
    </location>
</feature>
<dbReference type="KEGG" id="sfu:Sfum_1092"/>
<dbReference type="STRING" id="335543.Sfum_1092"/>
<dbReference type="EMBL" id="CP000478">
    <property type="protein sequence ID" value="ABK16785.1"/>
    <property type="molecule type" value="Genomic_DNA"/>
</dbReference>
<proteinExistence type="predicted"/>
<accession>A0LH83</accession>
<evidence type="ECO:0000313" key="3">
    <source>
        <dbReference type="Proteomes" id="UP000001784"/>
    </source>
</evidence>
<evidence type="ECO:0000313" key="2">
    <source>
        <dbReference type="EMBL" id="ABK16785.1"/>
    </source>
</evidence>
<keyword evidence="3" id="KW-1185">Reference proteome</keyword>
<feature type="compositionally biased region" description="Basic residues" evidence="1">
    <location>
        <begin position="122"/>
        <end position="132"/>
    </location>
</feature>